<dbReference type="InterPro" id="IPR045052">
    <property type="entry name" value="Copine"/>
</dbReference>
<dbReference type="GO" id="GO:0005886">
    <property type="term" value="C:plasma membrane"/>
    <property type="evidence" value="ECO:0007669"/>
    <property type="project" value="TreeGrafter"/>
</dbReference>
<gene>
    <name evidence="5" type="primary">Acey_s0002.g1004</name>
    <name evidence="5" type="ORF">Y032_0002g1004</name>
</gene>
<evidence type="ECO:0000313" key="6">
    <source>
        <dbReference type="Proteomes" id="UP000024635"/>
    </source>
</evidence>
<dbReference type="InterPro" id="IPR000008">
    <property type="entry name" value="C2_dom"/>
</dbReference>
<dbReference type="Proteomes" id="UP000024635">
    <property type="component" value="Unassembled WGS sequence"/>
</dbReference>
<evidence type="ECO:0000256" key="1">
    <source>
        <dbReference type="ARBA" id="ARBA00009048"/>
    </source>
</evidence>
<dbReference type="EMBL" id="JARK01001338">
    <property type="protein sequence ID" value="EYC32626.1"/>
    <property type="molecule type" value="Genomic_DNA"/>
</dbReference>
<proteinExistence type="inferred from homology"/>
<protein>
    <submittedName>
        <fullName evidence="5">Uncharacterized protein</fullName>
    </submittedName>
</protein>
<dbReference type="PROSITE" id="PS50004">
    <property type="entry name" value="C2"/>
    <property type="match status" value="2"/>
</dbReference>
<dbReference type="GO" id="GO:0071277">
    <property type="term" value="P:cellular response to calcium ion"/>
    <property type="evidence" value="ECO:0007669"/>
    <property type="project" value="TreeGrafter"/>
</dbReference>
<dbReference type="CDD" id="cd04048">
    <property type="entry name" value="C2A_Copine"/>
    <property type="match status" value="1"/>
</dbReference>
<name>A0A016VZ84_9BILA</name>
<keyword evidence="2" id="KW-0677">Repeat</keyword>
<comment type="caution">
    <text evidence="5">The sequence shown here is derived from an EMBL/GenBank/DDBJ whole genome shotgun (WGS) entry which is preliminary data.</text>
</comment>
<evidence type="ECO:0000259" key="4">
    <source>
        <dbReference type="PROSITE" id="PS50234"/>
    </source>
</evidence>
<dbReference type="Pfam" id="PF07002">
    <property type="entry name" value="Copine"/>
    <property type="match status" value="1"/>
</dbReference>
<organism evidence="5 6">
    <name type="scientific">Ancylostoma ceylanicum</name>
    <dbReference type="NCBI Taxonomy" id="53326"/>
    <lineage>
        <taxon>Eukaryota</taxon>
        <taxon>Metazoa</taxon>
        <taxon>Ecdysozoa</taxon>
        <taxon>Nematoda</taxon>
        <taxon>Chromadorea</taxon>
        <taxon>Rhabditida</taxon>
        <taxon>Rhabditina</taxon>
        <taxon>Rhabditomorpha</taxon>
        <taxon>Strongyloidea</taxon>
        <taxon>Ancylostomatidae</taxon>
        <taxon>Ancylostomatinae</taxon>
        <taxon>Ancylostoma</taxon>
    </lineage>
</organism>
<dbReference type="InterPro" id="IPR036465">
    <property type="entry name" value="vWFA_dom_sf"/>
</dbReference>
<sequence length="616" mass="69587">MANAFTPAQPCSKVYLTIKANKLRDMDTFSKSDPLCVVYQFVKHPDSVLPRNGEWIELGRTEIVWNCLNPEFATKILCDYLFEERQKVKFELYDADSMSSDLSKHDFLGYCDCYLAEIVSARTYTKNLGGLRGTCGSITVSAEELDEGSKEQAEFHVRATKLDRKDIFGSSDPFLKIYRIMDNGSRQLAHQTTHLTRTLNPEWAVFRVNLQILCGGDRTRPFMIECWDYEYDGSHQLIGSCEISVQEILTRTKTSIPLLNHDLFCRSLCCMAYQNSGILHFMHFQIVKQYTFLDYIQAGTQLDFTVAVDLTASSGDPRKPSSLHYISSKAPSQYEVAIRAVVEICQYYNKTKHFNAFGFGAITPGNRKASEIFNLNLSSTCEVFGLQGVLEAYHHCIPMVQLYGPTNFAPVVRNAGRTASETLDGSRYQILLIITDGAISDMAETKRAIISASFLPLSIIIVGVGDEEFDSMDELDSDDSLLAFEGRQAQRDIVQVRILQLLRKIKQYLFWIFPLIQFVPLRQFLRGPVTGMEGERVMELLAKEVLAEVPLQLTSYMELNRIAPKQQNGKVYFLSFFRGVAMKNITDSSSELEMSFTSSPINSARTHPYPTAPPVA</sequence>
<evidence type="ECO:0000313" key="5">
    <source>
        <dbReference type="EMBL" id="EYC32626.1"/>
    </source>
</evidence>
<dbReference type="PROSITE" id="PS50234">
    <property type="entry name" value="VWFA"/>
    <property type="match status" value="1"/>
</dbReference>
<dbReference type="InterPro" id="IPR037768">
    <property type="entry name" value="C2B_Copine"/>
</dbReference>
<dbReference type="SUPFAM" id="SSF53300">
    <property type="entry name" value="vWA-like"/>
    <property type="match status" value="1"/>
</dbReference>
<dbReference type="OrthoDB" id="5855668at2759"/>
<dbReference type="Pfam" id="PF00168">
    <property type="entry name" value="C2"/>
    <property type="match status" value="2"/>
</dbReference>
<dbReference type="InterPro" id="IPR035892">
    <property type="entry name" value="C2_domain_sf"/>
</dbReference>
<dbReference type="Gene3D" id="2.60.40.150">
    <property type="entry name" value="C2 domain"/>
    <property type="match status" value="2"/>
</dbReference>
<reference evidence="6" key="1">
    <citation type="journal article" date="2015" name="Nat. Genet.">
        <title>The genome and transcriptome of the zoonotic hookworm Ancylostoma ceylanicum identify infection-specific gene families.</title>
        <authorList>
            <person name="Schwarz E.M."/>
            <person name="Hu Y."/>
            <person name="Antoshechkin I."/>
            <person name="Miller M.M."/>
            <person name="Sternberg P.W."/>
            <person name="Aroian R.V."/>
        </authorList>
    </citation>
    <scope>NUCLEOTIDE SEQUENCE</scope>
    <source>
        <strain evidence="6">HY135</strain>
    </source>
</reference>
<feature type="domain" description="C2" evidence="3">
    <location>
        <begin position="1"/>
        <end position="128"/>
    </location>
</feature>
<dbReference type="SMART" id="SM00239">
    <property type="entry name" value="C2"/>
    <property type="match status" value="2"/>
</dbReference>
<dbReference type="PANTHER" id="PTHR10857:SF106">
    <property type="entry name" value="C2 DOMAIN-CONTAINING PROTEIN"/>
    <property type="match status" value="1"/>
</dbReference>
<accession>A0A016VZ84</accession>
<evidence type="ECO:0000256" key="2">
    <source>
        <dbReference type="ARBA" id="ARBA00022737"/>
    </source>
</evidence>
<keyword evidence="6" id="KW-1185">Reference proteome</keyword>
<dbReference type="AlphaFoldDB" id="A0A016VZ84"/>
<dbReference type="InterPro" id="IPR010734">
    <property type="entry name" value="Copine_C"/>
</dbReference>
<feature type="domain" description="C2" evidence="3">
    <location>
        <begin position="134"/>
        <end position="258"/>
    </location>
</feature>
<dbReference type="FunFam" id="2.60.40.150:FF:000099">
    <property type="entry name" value="Copine 3"/>
    <property type="match status" value="1"/>
</dbReference>
<feature type="domain" description="VWFA" evidence="4">
    <location>
        <begin position="303"/>
        <end position="505"/>
    </location>
</feature>
<evidence type="ECO:0000259" key="3">
    <source>
        <dbReference type="PROSITE" id="PS50004"/>
    </source>
</evidence>
<dbReference type="STRING" id="53326.A0A016VZ84"/>
<dbReference type="InterPro" id="IPR002035">
    <property type="entry name" value="VWF_A"/>
</dbReference>
<dbReference type="SUPFAM" id="SSF49562">
    <property type="entry name" value="C2 domain (Calcium/lipid-binding domain, CaLB)"/>
    <property type="match status" value="2"/>
</dbReference>
<dbReference type="SMART" id="SM00327">
    <property type="entry name" value="VWA"/>
    <property type="match status" value="1"/>
</dbReference>
<dbReference type="GO" id="GO:0005544">
    <property type="term" value="F:calcium-dependent phospholipid binding"/>
    <property type="evidence" value="ECO:0007669"/>
    <property type="project" value="InterPro"/>
</dbReference>
<dbReference type="CDD" id="cd04047">
    <property type="entry name" value="C2B_Copine"/>
    <property type="match status" value="1"/>
</dbReference>
<comment type="similarity">
    <text evidence="1">Belongs to the copine family.</text>
</comment>
<dbReference type="PANTHER" id="PTHR10857">
    <property type="entry name" value="COPINE"/>
    <property type="match status" value="1"/>
</dbReference>